<dbReference type="InterPro" id="IPR037284">
    <property type="entry name" value="SUF_FeS_clus_asmbl_SufBD_sf"/>
</dbReference>
<comment type="caution">
    <text evidence="3">The sequence shown here is derived from an EMBL/GenBank/DDBJ whole genome shotgun (WGS) entry which is preliminary data.</text>
</comment>
<evidence type="ECO:0000313" key="3">
    <source>
        <dbReference type="EMBL" id="RWA17446.1"/>
    </source>
</evidence>
<dbReference type="GO" id="GO:0016226">
    <property type="term" value="P:iron-sulfur cluster assembly"/>
    <property type="evidence" value="ECO:0007669"/>
    <property type="project" value="InterPro"/>
</dbReference>
<dbReference type="NCBIfam" id="TIGR01981">
    <property type="entry name" value="sufD"/>
    <property type="match status" value="1"/>
</dbReference>
<dbReference type="EMBL" id="ATDN01000034">
    <property type="protein sequence ID" value="RWA17446.1"/>
    <property type="molecule type" value="Genomic_DNA"/>
</dbReference>
<dbReference type="AlphaFoldDB" id="A0A439DPA5"/>
<organism evidence="3 4">
    <name type="scientific">Mycolicibacterium elephantis DSM 44368</name>
    <dbReference type="NCBI Taxonomy" id="1335622"/>
    <lineage>
        <taxon>Bacteria</taxon>
        <taxon>Bacillati</taxon>
        <taxon>Actinomycetota</taxon>
        <taxon>Actinomycetes</taxon>
        <taxon>Mycobacteriales</taxon>
        <taxon>Mycobacteriaceae</taxon>
        <taxon>Mycolicibacterium</taxon>
    </lineage>
</organism>
<dbReference type="PANTHER" id="PTHR43575">
    <property type="entry name" value="PROTEIN ABCI7, CHLOROPLASTIC"/>
    <property type="match status" value="1"/>
</dbReference>
<dbReference type="RefSeq" id="WP_128110045.1">
    <property type="nucleotide sequence ID" value="NZ_ATDN01000034.1"/>
</dbReference>
<name>A0A439DPA5_9MYCO</name>
<proteinExistence type="inferred from homology"/>
<evidence type="ECO:0000313" key="4">
    <source>
        <dbReference type="Proteomes" id="UP000287177"/>
    </source>
</evidence>
<protein>
    <recommendedName>
        <fullName evidence="2">SUF system FeS cluster assembly SufBD core domain-containing protein</fullName>
    </recommendedName>
</protein>
<dbReference type="InterPro" id="IPR000825">
    <property type="entry name" value="SUF_FeS_clus_asmbl_SufBD_core"/>
</dbReference>
<reference evidence="3 4" key="1">
    <citation type="submission" date="2013-06" db="EMBL/GenBank/DDBJ databases">
        <title>The draft sequence of the Mycobacterium elephantis genome.</title>
        <authorList>
            <person name="Pettersson F.B."/>
            <person name="Das S."/>
            <person name="Dasgupta S."/>
            <person name="Bhattacharya A."/>
            <person name="Kirsebom L.A."/>
        </authorList>
    </citation>
    <scope>NUCLEOTIDE SEQUENCE [LARGE SCALE GENOMIC DNA]</scope>
    <source>
        <strain evidence="3 4">DSM 44368</strain>
    </source>
</reference>
<feature type="domain" description="SUF system FeS cluster assembly SufBD core" evidence="2">
    <location>
        <begin position="125"/>
        <end position="358"/>
    </location>
</feature>
<sequence length="392" mass="42346">MTTHNLTTAVEGQNKGELFTSFDVEAFEVPRGRDEIWRFTPLRRLRGLHDGTAPATGSARIDVSQRDGVTVETVRRGDPRLGEGGVPADRVAAQAFSSFNNATIVTVGRNRVVDDPIDIVVTGPGEGATAYGHLQVRVEELAEAVVVIDQRGSGTYADNIEFVVGDAATLKVVSIADWADDAVNVSMHHASLGKDAVFRHTAVTLGGDLVRMTGRVRYCAPGGDAVLLGLYFADDGQHFESRLLVDHAEPNCRSQVTYKGALQGDPASPKPDTRTVWIGDVLIRAEAEGTDTFETNRNLVLTDGARADSVPNLEIETGEIAGAGHASATGRFDDEQLFYLQARGIPEDQARRLIVRGFFGEIIQQITVPAVRERLTDAIEKELELTETLQGS</sequence>
<keyword evidence="4" id="KW-1185">Reference proteome</keyword>
<dbReference type="Pfam" id="PF01458">
    <property type="entry name" value="SUFBD_core"/>
    <property type="match status" value="1"/>
</dbReference>
<dbReference type="Proteomes" id="UP000287177">
    <property type="component" value="Unassembled WGS sequence"/>
</dbReference>
<evidence type="ECO:0000259" key="2">
    <source>
        <dbReference type="Pfam" id="PF01458"/>
    </source>
</evidence>
<dbReference type="SUPFAM" id="SSF101960">
    <property type="entry name" value="Stabilizer of iron transporter SufD"/>
    <property type="match status" value="1"/>
</dbReference>
<comment type="similarity">
    <text evidence="1">Belongs to the iron-sulfur cluster assembly SufBD family.</text>
</comment>
<gene>
    <name evidence="3" type="ORF">MELE44368_04705</name>
</gene>
<dbReference type="PANTHER" id="PTHR43575:SF1">
    <property type="entry name" value="PROTEIN ABCI7, CHLOROPLASTIC"/>
    <property type="match status" value="1"/>
</dbReference>
<dbReference type="InterPro" id="IPR011542">
    <property type="entry name" value="SUF_FeS_clus_asmbl_SufD"/>
</dbReference>
<evidence type="ECO:0000256" key="1">
    <source>
        <dbReference type="ARBA" id="ARBA00043967"/>
    </source>
</evidence>
<dbReference type="InterPro" id="IPR055346">
    <property type="entry name" value="Fe-S_cluster_assembly_SufBD"/>
</dbReference>
<accession>A0A439DPA5</accession>